<proteinExistence type="predicted"/>
<accession>A0A7K9HL26</accession>
<feature type="region of interest" description="Disordered" evidence="6">
    <location>
        <begin position="117"/>
        <end position="138"/>
    </location>
</feature>
<dbReference type="Pfam" id="PF07645">
    <property type="entry name" value="EGF_CA"/>
    <property type="match status" value="1"/>
</dbReference>
<dbReference type="InterPro" id="IPR000742">
    <property type="entry name" value="EGF"/>
</dbReference>
<dbReference type="Proteomes" id="UP000534107">
    <property type="component" value="Unassembled WGS sequence"/>
</dbReference>
<evidence type="ECO:0000256" key="4">
    <source>
        <dbReference type="ARBA" id="ARBA00023157"/>
    </source>
</evidence>
<feature type="non-terminal residue" evidence="9">
    <location>
        <position position="1"/>
    </location>
</feature>
<dbReference type="PROSITE" id="PS50026">
    <property type="entry name" value="EGF_3"/>
    <property type="match status" value="1"/>
</dbReference>
<dbReference type="InterPro" id="IPR000152">
    <property type="entry name" value="EGF-type_Asp/Asn_hydroxyl_site"/>
</dbReference>
<keyword evidence="1 5" id="KW-0245">EGF-like domain</keyword>
<evidence type="ECO:0000256" key="3">
    <source>
        <dbReference type="ARBA" id="ARBA00022737"/>
    </source>
</evidence>
<gene>
    <name evidence="9" type="primary">Adgre2</name>
    <name evidence="9" type="ORF">BUCCAP_R06184</name>
</gene>
<keyword evidence="7" id="KW-1133">Transmembrane helix</keyword>
<dbReference type="PROSITE" id="PS01187">
    <property type="entry name" value="EGF_CA"/>
    <property type="match status" value="1"/>
</dbReference>
<keyword evidence="7" id="KW-0812">Transmembrane</keyword>
<evidence type="ECO:0000256" key="5">
    <source>
        <dbReference type="PROSITE-ProRule" id="PRU00076"/>
    </source>
</evidence>
<dbReference type="EMBL" id="VWZO01007545">
    <property type="protein sequence ID" value="NXH13780.1"/>
    <property type="molecule type" value="Genomic_DNA"/>
</dbReference>
<dbReference type="FunFam" id="2.10.25.10:FF:000038">
    <property type="entry name" value="Fibrillin 2"/>
    <property type="match status" value="1"/>
</dbReference>
<protein>
    <submittedName>
        <fullName evidence="9">AGRE2 protein</fullName>
    </submittedName>
</protein>
<evidence type="ECO:0000256" key="7">
    <source>
        <dbReference type="SAM" id="Phobius"/>
    </source>
</evidence>
<evidence type="ECO:0000256" key="2">
    <source>
        <dbReference type="ARBA" id="ARBA00022729"/>
    </source>
</evidence>
<dbReference type="PROSITE" id="PS00010">
    <property type="entry name" value="ASX_HYDROXYL"/>
    <property type="match status" value="1"/>
</dbReference>
<keyword evidence="4" id="KW-1015">Disulfide bond</keyword>
<feature type="non-terminal residue" evidence="9">
    <location>
        <position position="189"/>
    </location>
</feature>
<evidence type="ECO:0000256" key="6">
    <source>
        <dbReference type="SAM" id="MobiDB-lite"/>
    </source>
</evidence>
<evidence type="ECO:0000313" key="9">
    <source>
        <dbReference type="EMBL" id="NXH13780.1"/>
    </source>
</evidence>
<evidence type="ECO:0000259" key="8">
    <source>
        <dbReference type="PROSITE" id="PS50026"/>
    </source>
</evidence>
<keyword evidence="7" id="KW-0472">Membrane</keyword>
<sequence>VSLLLRSQLEELLGTTGPGEKKLQLVSLVVEDVDECSAGVNLCGEEAECFNGLGTYLCRCKRDYEDHSPTKAGTLCIHAPPAGIIFLQHADILVGAALMAVLAMLVAAGAMYRAGSRGKHCRRNPSPEEQPAGPSSLEEPAMELHDLGQCLNLDPFQLKLRARTPEWLWGARGQAGQTYQVFVEQSSPL</sequence>
<dbReference type="OrthoDB" id="2015116at2759"/>
<keyword evidence="10" id="KW-1185">Reference proteome</keyword>
<keyword evidence="3" id="KW-0677">Repeat</keyword>
<dbReference type="SUPFAM" id="SSF57196">
    <property type="entry name" value="EGF/Laminin"/>
    <property type="match status" value="1"/>
</dbReference>
<dbReference type="CDD" id="cd00054">
    <property type="entry name" value="EGF_CA"/>
    <property type="match status" value="1"/>
</dbReference>
<feature type="domain" description="EGF-like" evidence="8">
    <location>
        <begin position="32"/>
        <end position="70"/>
    </location>
</feature>
<dbReference type="InterPro" id="IPR049883">
    <property type="entry name" value="NOTCH1_EGF-like"/>
</dbReference>
<name>A0A7K9HL26_9PICI</name>
<evidence type="ECO:0000256" key="1">
    <source>
        <dbReference type="ARBA" id="ARBA00022536"/>
    </source>
</evidence>
<dbReference type="Gene3D" id="2.10.25.10">
    <property type="entry name" value="Laminin"/>
    <property type="match status" value="1"/>
</dbReference>
<dbReference type="GO" id="GO:0005509">
    <property type="term" value="F:calcium ion binding"/>
    <property type="evidence" value="ECO:0007669"/>
    <property type="project" value="InterPro"/>
</dbReference>
<dbReference type="SMART" id="SM00179">
    <property type="entry name" value="EGF_CA"/>
    <property type="match status" value="1"/>
</dbReference>
<dbReference type="AlphaFoldDB" id="A0A7K9HL26"/>
<feature type="transmembrane region" description="Helical" evidence="7">
    <location>
        <begin position="92"/>
        <end position="112"/>
    </location>
</feature>
<dbReference type="InterPro" id="IPR018097">
    <property type="entry name" value="EGF_Ca-bd_CS"/>
</dbReference>
<reference evidence="9 10" key="1">
    <citation type="submission" date="2019-09" db="EMBL/GenBank/DDBJ databases">
        <title>Bird 10,000 Genomes (B10K) Project - Family phase.</title>
        <authorList>
            <person name="Zhang G."/>
        </authorList>
    </citation>
    <scope>NUCLEOTIDE SEQUENCE [LARGE SCALE GENOMIC DNA]</scope>
    <source>
        <strain evidence="9">B10K-DU-001-16</strain>
        <tissue evidence="9">Muscle</tissue>
    </source>
</reference>
<comment type="caution">
    <text evidence="9">The sequence shown here is derived from an EMBL/GenBank/DDBJ whole genome shotgun (WGS) entry which is preliminary data.</text>
</comment>
<organism evidence="9 10">
    <name type="scientific">Bucco capensis</name>
    <name type="common">collared puffbird</name>
    <dbReference type="NCBI Taxonomy" id="135168"/>
    <lineage>
        <taxon>Eukaryota</taxon>
        <taxon>Metazoa</taxon>
        <taxon>Chordata</taxon>
        <taxon>Craniata</taxon>
        <taxon>Vertebrata</taxon>
        <taxon>Euteleostomi</taxon>
        <taxon>Archelosauria</taxon>
        <taxon>Archosauria</taxon>
        <taxon>Dinosauria</taxon>
        <taxon>Saurischia</taxon>
        <taxon>Theropoda</taxon>
        <taxon>Coelurosauria</taxon>
        <taxon>Aves</taxon>
        <taxon>Neognathae</taxon>
        <taxon>Neoaves</taxon>
        <taxon>Telluraves</taxon>
        <taxon>Coraciimorphae</taxon>
        <taxon>Piciformes</taxon>
        <taxon>Bucconidae</taxon>
        <taxon>Bucco</taxon>
    </lineage>
</organism>
<evidence type="ECO:0000313" key="10">
    <source>
        <dbReference type="Proteomes" id="UP000534107"/>
    </source>
</evidence>
<keyword evidence="2" id="KW-0732">Signal</keyword>
<comment type="caution">
    <text evidence="5">Lacks conserved residue(s) required for the propagation of feature annotation.</text>
</comment>
<dbReference type="InterPro" id="IPR001881">
    <property type="entry name" value="EGF-like_Ca-bd_dom"/>
</dbReference>